<name>A0A5M3WHV2_9ACTN</name>
<accession>A0A5M3WHV2</accession>
<dbReference type="Proteomes" id="UP000331127">
    <property type="component" value="Unassembled WGS sequence"/>
</dbReference>
<sequence length="83" mass="8569">MFGLPAVSGSSDLSASAGNAEPSIATTATQTHHLPMDQIIAVLPPAETSWRSEGVKIVAVVPWAAVHRLFPVPSHLTATVSPS</sequence>
<feature type="compositionally biased region" description="Polar residues" evidence="1">
    <location>
        <begin position="8"/>
        <end position="17"/>
    </location>
</feature>
<feature type="region of interest" description="Disordered" evidence="1">
    <location>
        <begin position="1"/>
        <end position="31"/>
    </location>
</feature>
<keyword evidence="3" id="KW-1185">Reference proteome</keyword>
<evidence type="ECO:0000256" key="1">
    <source>
        <dbReference type="SAM" id="MobiDB-lite"/>
    </source>
</evidence>
<reference evidence="2 3" key="1">
    <citation type="submission" date="2019-10" db="EMBL/GenBank/DDBJ databases">
        <title>Whole genome shotgun sequence of Acrocarpospora macrocephala NBRC 16266.</title>
        <authorList>
            <person name="Ichikawa N."/>
            <person name="Kimura A."/>
            <person name="Kitahashi Y."/>
            <person name="Komaki H."/>
            <person name="Oguchi A."/>
        </authorList>
    </citation>
    <scope>NUCLEOTIDE SEQUENCE [LARGE SCALE GENOMIC DNA]</scope>
    <source>
        <strain evidence="2 3">NBRC 16266</strain>
    </source>
</reference>
<dbReference type="EMBL" id="BLAE01000011">
    <property type="protein sequence ID" value="GES08554.1"/>
    <property type="molecule type" value="Genomic_DNA"/>
</dbReference>
<gene>
    <name evidence="2" type="ORF">Amac_021500</name>
</gene>
<protein>
    <submittedName>
        <fullName evidence="2">Uncharacterized protein</fullName>
    </submittedName>
</protein>
<proteinExistence type="predicted"/>
<evidence type="ECO:0000313" key="3">
    <source>
        <dbReference type="Proteomes" id="UP000331127"/>
    </source>
</evidence>
<dbReference type="AlphaFoldDB" id="A0A5M3WHV2"/>
<evidence type="ECO:0000313" key="2">
    <source>
        <dbReference type="EMBL" id="GES08554.1"/>
    </source>
</evidence>
<comment type="caution">
    <text evidence="2">The sequence shown here is derived from an EMBL/GenBank/DDBJ whole genome shotgun (WGS) entry which is preliminary data.</text>
</comment>
<organism evidence="2 3">
    <name type="scientific">Acrocarpospora macrocephala</name>
    <dbReference type="NCBI Taxonomy" id="150177"/>
    <lineage>
        <taxon>Bacteria</taxon>
        <taxon>Bacillati</taxon>
        <taxon>Actinomycetota</taxon>
        <taxon>Actinomycetes</taxon>
        <taxon>Streptosporangiales</taxon>
        <taxon>Streptosporangiaceae</taxon>
        <taxon>Acrocarpospora</taxon>
    </lineage>
</organism>